<dbReference type="STRING" id="984262.SGRA_0645"/>
<dbReference type="HOGENOM" id="CLU_3239417_0_0_10"/>
<dbReference type="Proteomes" id="UP000007519">
    <property type="component" value="Chromosome"/>
</dbReference>
<dbReference type="AlphaFoldDB" id="H6L0F4"/>
<dbReference type="KEGG" id="sgn:SGRA_0645"/>
<proteinExistence type="predicted"/>
<keyword evidence="2" id="KW-1185">Reference proteome</keyword>
<accession>H6L0F4</accession>
<name>H6L0F4_SAPGL</name>
<sequence>MFFRQAKKFCDLNYKTQTVAKTVCVLGYSSKEKAVFSDPKLYS</sequence>
<evidence type="ECO:0000313" key="1">
    <source>
        <dbReference type="EMBL" id="AFC23384.1"/>
    </source>
</evidence>
<evidence type="ECO:0000313" key="2">
    <source>
        <dbReference type="Proteomes" id="UP000007519"/>
    </source>
</evidence>
<gene>
    <name evidence="1" type="ordered locus">SGRA_0645</name>
</gene>
<reference evidence="1 2" key="1">
    <citation type="journal article" date="2012" name="Stand. Genomic Sci.">
        <title>Complete genome sequencing and analysis of Saprospira grandis str. Lewin, a predatory marine bacterium.</title>
        <authorList>
            <person name="Saw J.H."/>
            <person name="Yuryev A."/>
            <person name="Kanbe M."/>
            <person name="Hou S."/>
            <person name="Young A.G."/>
            <person name="Aizawa S."/>
            <person name="Alam M."/>
        </authorList>
    </citation>
    <scope>NUCLEOTIDE SEQUENCE [LARGE SCALE GENOMIC DNA]</scope>
    <source>
        <strain evidence="1 2">Lewin</strain>
    </source>
</reference>
<dbReference type="EMBL" id="CP002831">
    <property type="protein sequence ID" value="AFC23384.1"/>
    <property type="molecule type" value="Genomic_DNA"/>
</dbReference>
<organism evidence="1 2">
    <name type="scientific">Saprospira grandis (strain Lewin)</name>
    <dbReference type="NCBI Taxonomy" id="984262"/>
    <lineage>
        <taxon>Bacteria</taxon>
        <taxon>Pseudomonadati</taxon>
        <taxon>Bacteroidota</taxon>
        <taxon>Saprospiria</taxon>
        <taxon>Saprospirales</taxon>
        <taxon>Saprospiraceae</taxon>
        <taxon>Saprospira</taxon>
    </lineage>
</organism>
<protein>
    <submittedName>
        <fullName evidence="1">Uncharacterized protein</fullName>
    </submittedName>
</protein>